<dbReference type="Proteomes" id="UP000030671">
    <property type="component" value="Unassembled WGS sequence"/>
</dbReference>
<dbReference type="RefSeq" id="XP_009543410.1">
    <property type="nucleotide sequence ID" value="XM_009545115.1"/>
</dbReference>
<keyword evidence="2" id="KW-1185">Reference proteome</keyword>
<accession>W4KCP5</accession>
<name>W4KCP5_HETIT</name>
<dbReference type="AlphaFoldDB" id="W4KCP5"/>
<dbReference type="GeneID" id="20668258"/>
<dbReference type="InParanoid" id="W4KCP5"/>
<evidence type="ECO:0000313" key="2">
    <source>
        <dbReference type="Proteomes" id="UP000030671"/>
    </source>
</evidence>
<reference evidence="1 2" key="1">
    <citation type="journal article" date="2012" name="New Phytol.">
        <title>Insight into trade-off between wood decay and parasitism from the genome of a fungal forest pathogen.</title>
        <authorList>
            <person name="Olson A."/>
            <person name="Aerts A."/>
            <person name="Asiegbu F."/>
            <person name="Belbahri L."/>
            <person name="Bouzid O."/>
            <person name="Broberg A."/>
            <person name="Canback B."/>
            <person name="Coutinho P.M."/>
            <person name="Cullen D."/>
            <person name="Dalman K."/>
            <person name="Deflorio G."/>
            <person name="van Diepen L.T."/>
            <person name="Dunand C."/>
            <person name="Duplessis S."/>
            <person name="Durling M."/>
            <person name="Gonthier P."/>
            <person name="Grimwood J."/>
            <person name="Fossdal C.G."/>
            <person name="Hansson D."/>
            <person name="Henrissat B."/>
            <person name="Hietala A."/>
            <person name="Himmelstrand K."/>
            <person name="Hoffmeister D."/>
            <person name="Hogberg N."/>
            <person name="James T.Y."/>
            <person name="Karlsson M."/>
            <person name="Kohler A."/>
            <person name="Kues U."/>
            <person name="Lee Y.H."/>
            <person name="Lin Y.C."/>
            <person name="Lind M."/>
            <person name="Lindquist E."/>
            <person name="Lombard V."/>
            <person name="Lucas S."/>
            <person name="Lunden K."/>
            <person name="Morin E."/>
            <person name="Murat C."/>
            <person name="Park J."/>
            <person name="Raffaello T."/>
            <person name="Rouze P."/>
            <person name="Salamov A."/>
            <person name="Schmutz J."/>
            <person name="Solheim H."/>
            <person name="Stahlberg J."/>
            <person name="Velez H."/>
            <person name="de Vries R.P."/>
            <person name="Wiebenga A."/>
            <person name="Woodward S."/>
            <person name="Yakovlev I."/>
            <person name="Garbelotto M."/>
            <person name="Martin F."/>
            <person name="Grigoriev I.V."/>
            <person name="Stenlid J."/>
        </authorList>
    </citation>
    <scope>NUCLEOTIDE SEQUENCE [LARGE SCALE GENOMIC DNA]</scope>
    <source>
        <strain evidence="1 2">TC 32-1</strain>
    </source>
</reference>
<sequence>MSSPLGLVAHCTGIEIEGQLEKSGVGHGWGSRFVVVYVDDQKEWKSSKQSSGSPLLWQQDYRFDFRPSSRITIQLFRKGILPLRQKLGRFSGNLIELFGNNAAFDMTDEAGNRLDGIKIKIQLALISKPPQDIMRKVDAAISRLDDSVLPQISNSVAASPSAIEGSYTSSDDISTCIPSLGQAFASTVKIARKSGSPSPQGLVRSLALNV</sequence>
<protein>
    <recommendedName>
        <fullName evidence="3">C2 domain-containing protein</fullName>
    </recommendedName>
</protein>
<gene>
    <name evidence="1" type="ORF">HETIRDRAFT_170086</name>
</gene>
<evidence type="ECO:0000313" key="1">
    <source>
        <dbReference type="EMBL" id="ETW83637.1"/>
    </source>
</evidence>
<dbReference type="HOGENOM" id="CLU_1310283_0_0_1"/>
<proteinExistence type="predicted"/>
<organism evidence="1 2">
    <name type="scientific">Heterobasidion irregulare (strain TC 32-1)</name>
    <dbReference type="NCBI Taxonomy" id="747525"/>
    <lineage>
        <taxon>Eukaryota</taxon>
        <taxon>Fungi</taxon>
        <taxon>Dikarya</taxon>
        <taxon>Basidiomycota</taxon>
        <taxon>Agaricomycotina</taxon>
        <taxon>Agaricomycetes</taxon>
        <taxon>Russulales</taxon>
        <taxon>Bondarzewiaceae</taxon>
        <taxon>Heterobasidion</taxon>
        <taxon>Heterobasidion annosum species complex</taxon>
    </lineage>
</organism>
<evidence type="ECO:0008006" key="3">
    <source>
        <dbReference type="Google" id="ProtNLM"/>
    </source>
</evidence>
<dbReference type="KEGG" id="hir:HETIRDRAFT_170086"/>
<dbReference type="EMBL" id="KI925456">
    <property type="protein sequence ID" value="ETW83637.1"/>
    <property type="molecule type" value="Genomic_DNA"/>
</dbReference>